<evidence type="ECO:0000259" key="4">
    <source>
        <dbReference type="PROSITE" id="PS51304"/>
    </source>
</evidence>
<dbReference type="InterPro" id="IPR013320">
    <property type="entry name" value="ConA-like_dom_sf"/>
</dbReference>
<dbReference type="EMBL" id="JAATIS010003638">
    <property type="protein sequence ID" value="KAG2463820.1"/>
    <property type="molecule type" value="Genomic_DNA"/>
</dbReference>
<comment type="caution">
    <text evidence="5">The sequence shown here is derived from an EMBL/GenBank/DDBJ whole genome shotgun (WGS) entry which is preliminary data.</text>
</comment>
<feature type="non-terminal residue" evidence="5">
    <location>
        <position position="182"/>
    </location>
</feature>
<proteinExistence type="predicted"/>
<dbReference type="CDD" id="cd00070">
    <property type="entry name" value="GLECT"/>
    <property type="match status" value="1"/>
</dbReference>
<protein>
    <recommendedName>
        <fullName evidence="2">Galectin</fullName>
    </recommendedName>
</protein>
<feature type="compositionally biased region" description="Basic and acidic residues" evidence="3">
    <location>
        <begin position="133"/>
        <end position="155"/>
    </location>
</feature>
<keyword evidence="6" id="KW-1185">Reference proteome</keyword>
<name>A0A8X7X7Q2_POLSE</name>
<dbReference type="PANTHER" id="PTHR11346:SF97">
    <property type="entry name" value="GALECTIN-1"/>
    <property type="match status" value="1"/>
</dbReference>
<dbReference type="PANTHER" id="PTHR11346">
    <property type="entry name" value="GALECTIN"/>
    <property type="match status" value="1"/>
</dbReference>
<dbReference type="SUPFAM" id="SSF49899">
    <property type="entry name" value="Concanavalin A-like lectins/glucanases"/>
    <property type="match status" value="1"/>
</dbReference>
<dbReference type="GO" id="GO:0005615">
    <property type="term" value="C:extracellular space"/>
    <property type="evidence" value="ECO:0007669"/>
    <property type="project" value="TreeGrafter"/>
</dbReference>
<feature type="domain" description="Galectin" evidence="4">
    <location>
        <begin position="67"/>
        <end position="182"/>
    </location>
</feature>
<dbReference type="Gene3D" id="2.60.120.200">
    <property type="match status" value="1"/>
</dbReference>
<reference evidence="5 6" key="1">
    <citation type="journal article" date="2021" name="Cell">
        <title>Tracing the genetic footprints of vertebrate landing in non-teleost ray-finned fishes.</title>
        <authorList>
            <person name="Bi X."/>
            <person name="Wang K."/>
            <person name="Yang L."/>
            <person name="Pan H."/>
            <person name="Jiang H."/>
            <person name="Wei Q."/>
            <person name="Fang M."/>
            <person name="Yu H."/>
            <person name="Zhu C."/>
            <person name="Cai Y."/>
            <person name="He Y."/>
            <person name="Gan X."/>
            <person name="Zeng H."/>
            <person name="Yu D."/>
            <person name="Zhu Y."/>
            <person name="Jiang H."/>
            <person name="Qiu Q."/>
            <person name="Yang H."/>
            <person name="Zhang Y.E."/>
            <person name="Wang W."/>
            <person name="Zhu M."/>
            <person name="He S."/>
            <person name="Zhang G."/>
        </authorList>
    </citation>
    <scope>NUCLEOTIDE SEQUENCE [LARGE SCALE GENOMIC DNA]</scope>
    <source>
        <strain evidence="5">Bchr_013</strain>
    </source>
</reference>
<dbReference type="SMART" id="SM00908">
    <property type="entry name" value="Gal-bind_lectin"/>
    <property type="match status" value="1"/>
</dbReference>
<feature type="non-terminal residue" evidence="5">
    <location>
        <position position="1"/>
    </location>
</feature>
<sequence length="182" mass="20370">MHLETGYQQTAEDRTLHRAVLTPVRKAHLATSGTLCILSNDYTALDELQSRQMFHLLTHQMPAALKNVLVQNMAFKPGQVMKIKGTVAEETCSFAFNLGKDSQEYSLHFNPRFDEHGDSQTIVCNSMSSGAWGEEHRDSEFPFELGKETKEDTRKSVPKQSQSPSAVAVRRISASKKIADML</sequence>
<dbReference type="GO" id="GO:0030246">
    <property type="term" value="F:carbohydrate binding"/>
    <property type="evidence" value="ECO:0007669"/>
    <property type="project" value="UniProtKB-UniRule"/>
</dbReference>
<evidence type="ECO:0000256" key="3">
    <source>
        <dbReference type="SAM" id="MobiDB-lite"/>
    </source>
</evidence>
<evidence type="ECO:0000256" key="2">
    <source>
        <dbReference type="RuleBase" id="RU102079"/>
    </source>
</evidence>
<evidence type="ECO:0000313" key="5">
    <source>
        <dbReference type="EMBL" id="KAG2463820.1"/>
    </source>
</evidence>
<evidence type="ECO:0000313" key="6">
    <source>
        <dbReference type="Proteomes" id="UP000886611"/>
    </source>
</evidence>
<dbReference type="PROSITE" id="PS51304">
    <property type="entry name" value="GALECTIN"/>
    <property type="match status" value="1"/>
</dbReference>
<keyword evidence="1 2" id="KW-0430">Lectin</keyword>
<accession>A0A8X7X7Q2</accession>
<evidence type="ECO:0000256" key="1">
    <source>
        <dbReference type="ARBA" id="ARBA00022734"/>
    </source>
</evidence>
<dbReference type="InterPro" id="IPR001079">
    <property type="entry name" value="Galectin_CRD"/>
</dbReference>
<dbReference type="AlphaFoldDB" id="A0A8X7X7Q2"/>
<feature type="region of interest" description="Disordered" evidence="3">
    <location>
        <begin position="131"/>
        <end position="170"/>
    </location>
</feature>
<gene>
    <name evidence="5" type="primary">Lgals1_1</name>
    <name evidence="5" type="ORF">GTO96_0002544</name>
</gene>
<dbReference type="Pfam" id="PF00337">
    <property type="entry name" value="Gal-bind_lectin"/>
    <property type="match status" value="1"/>
</dbReference>
<organism evidence="5 6">
    <name type="scientific">Polypterus senegalus</name>
    <name type="common">Senegal bichir</name>
    <dbReference type="NCBI Taxonomy" id="55291"/>
    <lineage>
        <taxon>Eukaryota</taxon>
        <taxon>Metazoa</taxon>
        <taxon>Chordata</taxon>
        <taxon>Craniata</taxon>
        <taxon>Vertebrata</taxon>
        <taxon>Euteleostomi</taxon>
        <taxon>Actinopterygii</taxon>
        <taxon>Polypteriformes</taxon>
        <taxon>Polypteridae</taxon>
        <taxon>Polypterus</taxon>
    </lineage>
</organism>
<dbReference type="SMART" id="SM00276">
    <property type="entry name" value="GLECT"/>
    <property type="match status" value="1"/>
</dbReference>
<dbReference type="GO" id="GO:0043236">
    <property type="term" value="F:laminin binding"/>
    <property type="evidence" value="ECO:0007669"/>
    <property type="project" value="TreeGrafter"/>
</dbReference>
<dbReference type="InterPro" id="IPR044156">
    <property type="entry name" value="Galectin-like"/>
</dbReference>
<dbReference type="Proteomes" id="UP000886611">
    <property type="component" value="Unassembled WGS sequence"/>
</dbReference>